<dbReference type="AlphaFoldDB" id="A0A2K1IAV2"/>
<gene>
    <name evidence="1" type="ORF">PHYPA_030980</name>
</gene>
<organism evidence="1">
    <name type="scientific">Physcomitrium patens</name>
    <name type="common">Spreading-leaved earth moss</name>
    <name type="synonym">Physcomitrella patens</name>
    <dbReference type="NCBI Taxonomy" id="3218"/>
    <lineage>
        <taxon>Eukaryota</taxon>
        <taxon>Viridiplantae</taxon>
        <taxon>Streptophyta</taxon>
        <taxon>Embryophyta</taxon>
        <taxon>Bryophyta</taxon>
        <taxon>Bryophytina</taxon>
        <taxon>Bryopsida</taxon>
        <taxon>Funariidae</taxon>
        <taxon>Funariales</taxon>
        <taxon>Funariaceae</taxon>
        <taxon>Physcomitrium</taxon>
    </lineage>
</organism>
<evidence type="ECO:0000313" key="1">
    <source>
        <dbReference type="EMBL" id="PNR26405.1"/>
    </source>
</evidence>
<accession>A0A2K1IAV2</accession>
<dbReference type="Gramene" id="Pp3c27_5810V3.1">
    <property type="protein sequence ID" value="Pp3c27_5810V3.1"/>
    <property type="gene ID" value="Pp3c27_5810"/>
</dbReference>
<name>A0A2K1IAV2_PHYPA</name>
<sequence length="56" mass="6264">MILRKKILFEACVLWYISQITTNQVRLNPGGAESSLALMCEAIGSWHVSTFVLPLN</sequence>
<reference evidence="2" key="3">
    <citation type="submission" date="2020-12" db="UniProtKB">
        <authorList>
            <consortium name="EnsemblPlants"/>
        </authorList>
    </citation>
    <scope>IDENTIFICATION</scope>
</reference>
<dbReference type="InParanoid" id="A0A2K1IAV2"/>
<reference evidence="1 3" key="2">
    <citation type="journal article" date="2018" name="Plant J.">
        <title>The Physcomitrella patens chromosome-scale assembly reveals moss genome structure and evolution.</title>
        <authorList>
            <person name="Lang D."/>
            <person name="Ullrich K.K."/>
            <person name="Murat F."/>
            <person name="Fuchs J."/>
            <person name="Jenkins J."/>
            <person name="Haas F.B."/>
            <person name="Piednoel M."/>
            <person name="Gundlach H."/>
            <person name="Van Bel M."/>
            <person name="Meyberg R."/>
            <person name="Vives C."/>
            <person name="Morata J."/>
            <person name="Symeonidi A."/>
            <person name="Hiss M."/>
            <person name="Muchero W."/>
            <person name="Kamisugi Y."/>
            <person name="Saleh O."/>
            <person name="Blanc G."/>
            <person name="Decker E.L."/>
            <person name="van Gessel N."/>
            <person name="Grimwood J."/>
            <person name="Hayes R.D."/>
            <person name="Graham S.W."/>
            <person name="Gunter L.E."/>
            <person name="McDaniel S.F."/>
            <person name="Hoernstein S.N.W."/>
            <person name="Larsson A."/>
            <person name="Li F.W."/>
            <person name="Perroud P.F."/>
            <person name="Phillips J."/>
            <person name="Ranjan P."/>
            <person name="Rokshar D.S."/>
            <person name="Rothfels C.J."/>
            <person name="Schneider L."/>
            <person name="Shu S."/>
            <person name="Stevenson D.W."/>
            <person name="Thummler F."/>
            <person name="Tillich M."/>
            <person name="Villarreal Aguilar J.C."/>
            <person name="Widiez T."/>
            <person name="Wong G.K."/>
            <person name="Wymore A."/>
            <person name="Zhang Y."/>
            <person name="Zimmer A.D."/>
            <person name="Quatrano R.S."/>
            <person name="Mayer K.F.X."/>
            <person name="Goodstein D."/>
            <person name="Casacuberta J.M."/>
            <person name="Vandepoele K."/>
            <person name="Reski R."/>
            <person name="Cuming A.C."/>
            <person name="Tuskan G.A."/>
            <person name="Maumus F."/>
            <person name="Salse J."/>
            <person name="Schmutz J."/>
            <person name="Rensing S.A."/>
        </authorList>
    </citation>
    <scope>NUCLEOTIDE SEQUENCE [LARGE SCALE GENOMIC DNA]</scope>
    <source>
        <strain evidence="2 3">cv. Gransden 2004</strain>
    </source>
</reference>
<evidence type="ECO:0000313" key="3">
    <source>
        <dbReference type="Proteomes" id="UP000006727"/>
    </source>
</evidence>
<dbReference type="EnsemblPlants" id="Pp3c27_5810V3.1">
    <property type="protein sequence ID" value="Pp3c27_5810V3.1"/>
    <property type="gene ID" value="Pp3c27_5810"/>
</dbReference>
<dbReference type="Proteomes" id="UP000006727">
    <property type="component" value="Chromosome 27"/>
</dbReference>
<proteinExistence type="predicted"/>
<reference evidence="1 3" key="1">
    <citation type="journal article" date="2008" name="Science">
        <title>The Physcomitrella genome reveals evolutionary insights into the conquest of land by plants.</title>
        <authorList>
            <person name="Rensing S."/>
            <person name="Lang D."/>
            <person name="Zimmer A."/>
            <person name="Terry A."/>
            <person name="Salamov A."/>
            <person name="Shapiro H."/>
            <person name="Nishiyama T."/>
            <person name="Perroud P.-F."/>
            <person name="Lindquist E."/>
            <person name="Kamisugi Y."/>
            <person name="Tanahashi T."/>
            <person name="Sakakibara K."/>
            <person name="Fujita T."/>
            <person name="Oishi K."/>
            <person name="Shin-I T."/>
            <person name="Kuroki Y."/>
            <person name="Toyoda A."/>
            <person name="Suzuki Y."/>
            <person name="Hashimoto A."/>
            <person name="Yamaguchi K."/>
            <person name="Sugano A."/>
            <person name="Kohara Y."/>
            <person name="Fujiyama A."/>
            <person name="Anterola A."/>
            <person name="Aoki S."/>
            <person name="Ashton N."/>
            <person name="Barbazuk W.B."/>
            <person name="Barker E."/>
            <person name="Bennetzen J."/>
            <person name="Bezanilla M."/>
            <person name="Blankenship R."/>
            <person name="Cho S.H."/>
            <person name="Dutcher S."/>
            <person name="Estelle M."/>
            <person name="Fawcett J.A."/>
            <person name="Gundlach H."/>
            <person name="Hanada K."/>
            <person name="Heyl A."/>
            <person name="Hicks K.A."/>
            <person name="Hugh J."/>
            <person name="Lohr M."/>
            <person name="Mayer K."/>
            <person name="Melkozernov A."/>
            <person name="Murata T."/>
            <person name="Nelson D."/>
            <person name="Pils B."/>
            <person name="Prigge M."/>
            <person name="Reiss B."/>
            <person name="Renner T."/>
            <person name="Rombauts S."/>
            <person name="Rushton P."/>
            <person name="Sanderfoot A."/>
            <person name="Schween G."/>
            <person name="Shiu S.-H."/>
            <person name="Stueber K."/>
            <person name="Theodoulou F.L."/>
            <person name="Tu H."/>
            <person name="Van de Peer Y."/>
            <person name="Verrier P.J."/>
            <person name="Waters E."/>
            <person name="Wood A."/>
            <person name="Yang L."/>
            <person name="Cove D."/>
            <person name="Cuming A."/>
            <person name="Hasebe M."/>
            <person name="Lucas S."/>
            <person name="Mishler D.B."/>
            <person name="Reski R."/>
            <person name="Grigoriev I."/>
            <person name="Quatrano R.S."/>
            <person name="Boore J.L."/>
        </authorList>
    </citation>
    <scope>NUCLEOTIDE SEQUENCE [LARGE SCALE GENOMIC DNA]</scope>
    <source>
        <strain evidence="2 3">cv. Gransden 2004</strain>
    </source>
</reference>
<dbReference type="EMBL" id="ABEU02000027">
    <property type="protein sequence ID" value="PNR26405.1"/>
    <property type="molecule type" value="Genomic_DNA"/>
</dbReference>
<evidence type="ECO:0000313" key="2">
    <source>
        <dbReference type="EnsemblPlants" id="Pp3c27_5810V3.1"/>
    </source>
</evidence>
<protein>
    <submittedName>
        <fullName evidence="1 2">Uncharacterized protein</fullName>
    </submittedName>
</protein>
<keyword evidence="3" id="KW-1185">Reference proteome</keyword>